<dbReference type="InterPro" id="IPR013154">
    <property type="entry name" value="ADH-like_N"/>
</dbReference>
<evidence type="ECO:0000313" key="4">
    <source>
        <dbReference type="Proteomes" id="UP000051181"/>
    </source>
</evidence>
<gene>
    <name evidence="3" type="ORF">FD22_GL002521</name>
</gene>
<dbReference type="PATRIC" id="fig|913848.6.peg.2570"/>
<dbReference type="EMBL" id="AZCN01000009">
    <property type="protein sequence ID" value="KRK18750.1"/>
    <property type="molecule type" value="Genomic_DNA"/>
</dbReference>
<dbReference type="eggNOG" id="COG0604">
    <property type="taxonomic scope" value="Bacteria"/>
</dbReference>
<dbReference type="Gene3D" id="3.90.180.10">
    <property type="entry name" value="Medium-chain alcohol dehydrogenases, catalytic domain"/>
    <property type="match status" value="1"/>
</dbReference>
<dbReference type="SUPFAM" id="SSF50129">
    <property type="entry name" value="GroES-like"/>
    <property type="match status" value="1"/>
</dbReference>
<evidence type="ECO:0000313" key="3">
    <source>
        <dbReference type="EMBL" id="KRK18750.1"/>
    </source>
</evidence>
<dbReference type="InterPro" id="IPR020843">
    <property type="entry name" value="ER"/>
</dbReference>
<proteinExistence type="predicted"/>
<dbReference type="PANTHER" id="PTHR44154">
    <property type="entry name" value="QUINONE OXIDOREDUCTASE"/>
    <property type="match status" value="1"/>
</dbReference>
<dbReference type="InterPro" id="IPR036291">
    <property type="entry name" value="NAD(P)-bd_dom_sf"/>
</dbReference>
<dbReference type="Pfam" id="PF00107">
    <property type="entry name" value="ADH_zinc_N"/>
    <property type="match status" value="1"/>
</dbReference>
<comment type="caution">
    <text evidence="3">The sequence shown here is derived from an EMBL/GenBank/DDBJ whole genome shotgun (WGS) entry which is preliminary data.</text>
</comment>
<evidence type="ECO:0000256" key="1">
    <source>
        <dbReference type="ARBA" id="ARBA00022857"/>
    </source>
</evidence>
<dbReference type="InterPro" id="IPR011032">
    <property type="entry name" value="GroES-like_sf"/>
</dbReference>
<organism evidence="3 4">
    <name type="scientific">Loigolactobacillus coryniformis subsp. coryniformis KCTC 3167 = DSM 20001</name>
    <dbReference type="NCBI Taxonomy" id="913848"/>
    <lineage>
        <taxon>Bacteria</taxon>
        <taxon>Bacillati</taxon>
        <taxon>Bacillota</taxon>
        <taxon>Bacilli</taxon>
        <taxon>Lactobacillales</taxon>
        <taxon>Lactobacillaceae</taxon>
        <taxon>Loigolactobacillus</taxon>
    </lineage>
</organism>
<name>A0A0R1FBB9_9LACO</name>
<reference evidence="3 4" key="1">
    <citation type="journal article" date="2015" name="Genome Announc.">
        <title>Expanding the biotechnology potential of lactobacilli through comparative genomics of 213 strains and associated genera.</title>
        <authorList>
            <person name="Sun Z."/>
            <person name="Harris H.M."/>
            <person name="McCann A."/>
            <person name="Guo C."/>
            <person name="Argimon S."/>
            <person name="Zhang W."/>
            <person name="Yang X."/>
            <person name="Jeffery I.B."/>
            <person name="Cooney J.C."/>
            <person name="Kagawa T.F."/>
            <person name="Liu W."/>
            <person name="Song Y."/>
            <person name="Salvetti E."/>
            <person name="Wrobel A."/>
            <person name="Rasinkangas P."/>
            <person name="Parkhill J."/>
            <person name="Rea M.C."/>
            <person name="O'Sullivan O."/>
            <person name="Ritari J."/>
            <person name="Douillard F.P."/>
            <person name="Paul Ross R."/>
            <person name="Yang R."/>
            <person name="Briner A.E."/>
            <person name="Felis G.E."/>
            <person name="de Vos W.M."/>
            <person name="Barrangou R."/>
            <person name="Klaenhammer T.R."/>
            <person name="Caufield P.W."/>
            <person name="Cui Y."/>
            <person name="Zhang H."/>
            <person name="O'Toole P.W."/>
        </authorList>
    </citation>
    <scope>NUCLEOTIDE SEQUENCE [LARGE SCALE GENOMIC DNA]</scope>
    <source>
        <strain evidence="3 4">DSM 20001</strain>
    </source>
</reference>
<dbReference type="PANTHER" id="PTHR44154:SF1">
    <property type="entry name" value="QUINONE OXIDOREDUCTASE"/>
    <property type="match status" value="1"/>
</dbReference>
<dbReference type="SMART" id="SM00829">
    <property type="entry name" value="PKS_ER"/>
    <property type="match status" value="1"/>
</dbReference>
<dbReference type="InterPro" id="IPR051603">
    <property type="entry name" value="Zinc-ADH_QOR/CCCR"/>
</dbReference>
<evidence type="ECO:0000259" key="2">
    <source>
        <dbReference type="SMART" id="SM00829"/>
    </source>
</evidence>
<accession>A0A0R1FBB9</accession>
<keyword evidence="1" id="KW-0521">NADP</keyword>
<feature type="domain" description="Enoyl reductase (ER)" evidence="2">
    <location>
        <begin position="15"/>
        <end position="328"/>
    </location>
</feature>
<sequence length="331" mass="35295">MIKMQALYVNSATAHELNALTLGEQPQPQPAADEVLVRVHAVGLNPVDYKLVEEGNTNWQFPHIFGLDVAGEVVTTGAAVTGFKAGERVFYHGDLTKNGGFAEYAVVKSYAVAKMPTGLSYEQAAALLCGAMTAYAAVYRKANLTNRHSVLIHAGAGGVGGIAIQLAKQIGLTVYTTVSARKRAFVQSLQPDHIIDYQTTDVTATIKELTQGLGVDLIINTIGSTEATADLQRLAYNGALVTIVGEPDLSHYDLGRYGQSVLSVNLGGAHQSHNPQQQADLATMATALGELVVTKKLDPMIDHVLSFEQIPQGLQALKQHLISGKLVARID</sequence>
<dbReference type="InterPro" id="IPR013149">
    <property type="entry name" value="ADH-like_C"/>
</dbReference>
<dbReference type="Pfam" id="PF08240">
    <property type="entry name" value="ADH_N"/>
    <property type="match status" value="1"/>
</dbReference>
<dbReference type="Gene3D" id="3.40.50.720">
    <property type="entry name" value="NAD(P)-binding Rossmann-like Domain"/>
    <property type="match status" value="1"/>
</dbReference>
<protein>
    <submittedName>
        <fullName evidence="3">Alcohol dehydrogenase</fullName>
    </submittedName>
</protein>
<dbReference type="GO" id="GO:0016491">
    <property type="term" value="F:oxidoreductase activity"/>
    <property type="evidence" value="ECO:0007669"/>
    <property type="project" value="InterPro"/>
</dbReference>
<dbReference type="AlphaFoldDB" id="A0A0R1FBB9"/>
<dbReference type="Proteomes" id="UP000051181">
    <property type="component" value="Unassembled WGS sequence"/>
</dbReference>
<dbReference type="SUPFAM" id="SSF51735">
    <property type="entry name" value="NAD(P)-binding Rossmann-fold domains"/>
    <property type="match status" value="1"/>
</dbReference>